<feature type="transmembrane region" description="Helical" evidence="12">
    <location>
        <begin position="470"/>
        <end position="488"/>
    </location>
</feature>
<feature type="transmembrane region" description="Helical" evidence="12">
    <location>
        <begin position="416"/>
        <end position="433"/>
    </location>
</feature>
<dbReference type="InterPro" id="IPR032731">
    <property type="entry name" value="Arabino_trans_C"/>
</dbReference>
<feature type="region of interest" description="Disordered" evidence="11">
    <location>
        <begin position="1"/>
        <end position="44"/>
    </location>
</feature>
<name>A0ABT7MIG0_9PSEU</name>
<evidence type="ECO:0000256" key="4">
    <source>
        <dbReference type="ARBA" id="ARBA00022475"/>
    </source>
</evidence>
<evidence type="ECO:0000259" key="14">
    <source>
        <dbReference type="Pfam" id="PF14896"/>
    </source>
</evidence>
<feature type="transmembrane region" description="Helical" evidence="12">
    <location>
        <begin position="647"/>
        <end position="669"/>
    </location>
</feature>
<comment type="subcellular location">
    <subcellularLocation>
        <location evidence="2">Cell membrane</location>
        <topology evidence="2">Multi-pass membrane protein</topology>
    </subcellularLocation>
</comment>
<accession>A0ABT7MIG0</accession>
<dbReference type="Pfam" id="PF14896">
    <property type="entry name" value="Arabino_trans_C"/>
    <property type="match status" value="1"/>
</dbReference>
<evidence type="ECO:0000256" key="10">
    <source>
        <dbReference type="ARBA" id="ARBA00023316"/>
    </source>
</evidence>
<keyword evidence="10" id="KW-0961">Cell wall biogenesis/degradation</keyword>
<proteinExistence type="inferred from homology"/>
<evidence type="ECO:0000313" key="17">
    <source>
        <dbReference type="Proteomes" id="UP001231924"/>
    </source>
</evidence>
<feature type="compositionally biased region" description="Basic and acidic residues" evidence="11">
    <location>
        <begin position="1"/>
        <end position="12"/>
    </location>
</feature>
<evidence type="ECO:0000256" key="5">
    <source>
        <dbReference type="ARBA" id="ARBA00022676"/>
    </source>
</evidence>
<organism evidence="16 17">
    <name type="scientific">Actinomycetospora termitidis</name>
    <dbReference type="NCBI Taxonomy" id="3053470"/>
    <lineage>
        <taxon>Bacteria</taxon>
        <taxon>Bacillati</taxon>
        <taxon>Actinomycetota</taxon>
        <taxon>Actinomycetes</taxon>
        <taxon>Pseudonocardiales</taxon>
        <taxon>Pseudonocardiaceae</taxon>
        <taxon>Actinomycetospora</taxon>
    </lineage>
</organism>
<feature type="transmembrane region" description="Helical" evidence="12">
    <location>
        <begin position="596"/>
        <end position="613"/>
    </location>
</feature>
<feature type="transmembrane region" description="Helical" evidence="12">
    <location>
        <begin position="55"/>
        <end position="75"/>
    </location>
</feature>
<evidence type="ECO:0000256" key="1">
    <source>
        <dbReference type="ARBA" id="ARBA00003001"/>
    </source>
</evidence>
<dbReference type="InterPro" id="IPR007680">
    <property type="entry name" value="Arabino_trans_central"/>
</dbReference>
<feature type="transmembrane region" description="Helical" evidence="12">
    <location>
        <begin position="390"/>
        <end position="409"/>
    </location>
</feature>
<comment type="function">
    <text evidence="1">Arabinosyl transferase responsible for the polymerization of arabinose into the arabinan of arabinogalactan.</text>
</comment>
<sequence>MSSSDVDSRERPLATTEPTQAIPRSVPPDAPDHPDVREIDRPAGARGRARRVARLAVVLVALVAGVAAVVLAALVPAAPVESSTSTVSWPRAGAAPEPTTLLLVPYRPATLEVVVPCRAITAARARSEATTVLATVVGGPAEGLSVRAAPSASDREAIEVLASGRRVPVDVPGSDCGLTIRADAAGLAVSVGAADGPPAVTVPGLAVPEVVAATTDLRGADASGLSLTARTPAWFDNAPTPQKAGLVTTQHQLASIALLSVVLARLLTPSEAPVRAVAELAGPRGLAILRTRARRWRRAAREQVRPTAAPARYVIDVVVAVTLAWWSVVGPMTDDDGFAAVIARQAGAGDVGNYYRWFDASEVPFSSGQRWLAAFLDDGLSPVALRTPSVLAGLALWFVVTRGVLGPALGPAGRSVAVRCLAALALLVWWLPFDLGARPEPLVALGTTTVVALVLRAVRPGTGGGRVSHPAALLAVAALVAGLTVTVAPSGLLAAAPFLLCPVRVVRAVCGEGGPREFGRAARSTRAVLPVAHLAAIAGVAAVAVTVVFDRQSWHGFLVATDIHQQLGPNQPWYAEWLRYGYLFGDDSWGAAAKRVPVLLGLLLAVTGLVLLARGRRPDALVGLESVLLLGLAPSGFALLAVTPSKWSHHFGALAGFGAIGLVVTVVALRRAMRARDPVVAGVSGVTTVGLVLAAAFAFSGPNAWWGYSGFGVPGASGPQHPFDSPLPWVVVALSAAAVVVLARWRLGSDRRGAVLGAAPGVPVVVALAVALTSAVLLVSAFRTAGDRPGYSLAAQNRAALGDPSPTTVCGLQDEVQVLESADGPLRPVVGSAATTTGFVTGGGAVDPPPVRPGQTDGSDGTPDTRDGRFTWGSRADGDGSVGTLTTGWFGLPALRGGQELAVGVAGRTVDGLSVSWQFGDGDRVVDTRPVVEVAEPDRGYRGYAADAEQARLQDRANPRTAWRTVTLDPPSVPDGADRVRLVAVDDRTDENGWVAVTGPRIVEVVPLARWLDGRGPVLVDWAVALAWPCTGPLPRVDGGVAQTPGVFITAPTGPDDPIPGERTAAVGPIGDLLPERWTQGADGLTTGRDPGGSFAGVPTLRELDTRLPDEPGRRWGRVLVPDLDDLAADGYDIARTTVTAPGTVGDPPPLVGGS</sequence>
<feature type="transmembrane region" description="Helical" evidence="12">
    <location>
        <begin position="755"/>
        <end position="782"/>
    </location>
</feature>
<evidence type="ECO:0000256" key="8">
    <source>
        <dbReference type="ARBA" id="ARBA00022989"/>
    </source>
</evidence>
<gene>
    <name evidence="16" type="ORF">QRT03_27450</name>
</gene>
<dbReference type="InterPro" id="IPR042486">
    <property type="entry name" value="Arabino_trans_C_2"/>
</dbReference>
<feature type="domain" description="Arabinosyltransferase C-terminal" evidence="14">
    <location>
        <begin position="873"/>
        <end position="1049"/>
    </location>
</feature>
<feature type="domain" description="Arabinosyltransferas concanavalin like" evidence="15">
    <location>
        <begin position="83"/>
        <end position="229"/>
    </location>
</feature>
<comment type="caution">
    <text evidence="16">The sequence shown here is derived from an EMBL/GenBank/DDBJ whole genome shotgun (WGS) entry which is preliminary data.</text>
</comment>
<dbReference type="RefSeq" id="WP_286056338.1">
    <property type="nucleotide sequence ID" value="NZ_JASVWF010000008.1"/>
</dbReference>
<feature type="transmembrane region" description="Helical" evidence="12">
    <location>
        <begin position="726"/>
        <end position="743"/>
    </location>
</feature>
<feature type="transmembrane region" description="Helical" evidence="12">
    <location>
        <begin position="531"/>
        <end position="549"/>
    </location>
</feature>
<evidence type="ECO:0000256" key="11">
    <source>
        <dbReference type="SAM" id="MobiDB-lite"/>
    </source>
</evidence>
<feature type="region of interest" description="Disordered" evidence="11">
    <location>
        <begin position="840"/>
        <end position="878"/>
    </location>
</feature>
<comment type="similarity">
    <text evidence="3">Belongs to the emb family.</text>
</comment>
<evidence type="ECO:0000256" key="7">
    <source>
        <dbReference type="ARBA" id="ARBA00022692"/>
    </source>
</evidence>
<dbReference type="Pfam" id="PF17689">
    <property type="entry name" value="Arabino_trans_N"/>
    <property type="match status" value="1"/>
</dbReference>
<evidence type="ECO:0000259" key="15">
    <source>
        <dbReference type="Pfam" id="PF17689"/>
    </source>
</evidence>
<feature type="compositionally biased region" description="Basic and acidic residues" evidence="11">
    <location>
        <begin position="30"/>
        <end position="43"/>
    </location>
</feature>
<feature type="transmembrane region" description="Helical" evidence="12">
    <location>
        <begin position="620"/>
        <end position="641"/>
    </location>
</feature>
<dbReference type="Pfam" id="PF04602">
    <property type="entry name" value="Arabinose_trans"/>
    <property type="match status" value="1"/>
</dbReference>
<evidence type="ECO:0000256" key="3">
    <source>
        <dbReference type="ARBA" id="ARBA00008195"/>
    </source>
</evidence>
<evidence type="ECO:0000256" key="6">
    <source>
        <dbReference type="ARBA" id="ARBA00022679"/>
    </source>
</evidence>
<keyword evidence="9 12" id="KW-0472">Membrane</keyword>
<protein>
    <submittedName>
        <fullName evidence="16">Arabinosyltransferase domain-containing protein</fullName>
    </submittedName>
</protein>
<feature type="domain" description="Arabinofuranosyltransferase central" evidence="13">
    <location>
        <begin position="298"/>
        <end position="741"/>
    </location>
</feature>
<dbReference type="EMBL" id="JASVWF010000008">
    <property type="protein sequence ID" value="MDL5159732.1"/>
    <property type="molecule type" value="Genomic_DNA"/>
</dbReference>
<evidence type="ECO:0000313" key="16">
    <source>
        <dbReference type="EMBL" id="MDL5159732.1"/>
    </source>
</evidence>
<evidence type="ECO:0000256" key="12">
    <source>
        <dbReference type="SAM" id="Phobius"/>
    </source>
</evidence>
<dbReference type="Gene3D" id="2.60.120.610">
    <property type="entry name" value="arabinofuranosyltransferase like domain"/>
    <property type="match status" value="1"/>
</dbReference>
<feature type="transmembrane region" description="Helical" evidence="12">
    <location>
        <begin position="681"/>
        <end position="706"/>
    </location>
</feature>
<dbReference type="Gene3D" id="2.60.120.940">
    <property type="entry name" value="EmbC, C-terminal domain, subdomain 2"/>
    <property type="match status" value="1"/>
</dbReference>
<keyword evidence="6" id="KW-0808">Transferase</keyword>
<keyword evidence="8 12" id="KW-1133">Transmembrane helix</keyword>
<keyword evidence="7 12" id="KW-0812">Transmembrane</keyword>
<keyword evidence="4" id="KW-1003">Cell membrane</keyword>
<keyword evidence="17" id="KW-1185">Reference proteome</keyword>
<reference evidence="16 17" key="1">
    <citation type="submission" date="2023-06" db="EMBL/GenBank/DDBJ databases">
        <title>Actinomycetospora Odt1-22.</title>
        <authorList>
            <person name="Supong K."/>
        </authorList>
    </citation>
    <scope>NUCLEOTIDE SEQUENCE [LARGE SCALE GENOMIC DNA]</scope>
    <source>
        <strain evidence="16 17">Odt1-22</strain>
    </source>
</reference>
<keyword evidence="5" id="KW-0328">Glycosyltransferase</keyword>
<evidence type="ECO:0000259" key="13">
    <source>
        <dbReference type="Pfam" id="PF04602"/>
    </source>
</evidence>
<dbReference type="InterPro" id="IPR027451">
    <property type="entry name" value="EmbABC_dom1"/>
</dbReference>
<evidence type="ECO:0000256" key="9">
    <source>
        <dbReference type="ARBA" id="ARBA00023136"/>
    </source>
</evidence>
<dbReference type="InterPro" id="IPR040920">
    <property type="entry name" value="Arabino_trans_N"/>
</dbReference>
<evidence type="ECO:0000256" key="2">
    <source>
        <dbReference type="ARBA" id="ARBA00004651"/>
    </source>
</evidence>
<dbReference type="Gene3D" id="3.40.190.160">
    <property type="match status" value="1"/>
</dbReference>
<dbReference type="Proteomes" id="UP001231924">
    <property type="component" value="Unassembled WGS sequence"/>
</dbReference>